<comment type="caution">
    <text evidence="27">The sequence shown here is derived from an EMBL/GenBank/DDBJ whole genome shotgun (WGS) entry which is preliminary data.</text>
</comment>
<dbReference type="PROSITE" id="PS50005">
    <property type="entry name" value="TPR"/>
    <property type="match status" value="1"/>
</dbReference>
<dbReference type="InterPro" id="IPR000156">
    <property type="entry name" value="Ran_bind_dom"/>
</dbReference>
<dbReference type="Pfam" id="PF13181">
    <property type="entry name" value="TPR_8"/>
    <property type="match status" value="1"/>
</dbReference>
<evidence type="ECO:0000256" key="12">
    <source>
        <dbReference type="ARBA" id="ARBA00023010"/>
    </source>
</evidence>
<dbReference type="InterPro" id="IPR011993">
    <property type="entry name" value="PH-like_dom_sf"/>
</dbReference>
<keyword evidence="14" id="KW-0906">Nuclear pore complex</keyword>
<feature type="region of interest" description="Disordered" evidence="24">
    <location>
        <begin position="2038"/>
        <end position="2060"/>
    </location>
</feature>
<dbReference type="GO" id="GO:0003677">
    <property type="term" value="F:DNA binding"/>
    <property type="evidence" value="ECO:0007669"/>
    <property type="project" value="UniProtKB-KW"/>
</dbReference>
<evidence type="ECO:0000259" key="25">
    <source>
        <dbReference type="PROSITE" id="PS50196"/>
    </source>
</evidence>
<keyword evidence="16" id="KW-0539">Nucleus</keyword>
<feature type="compositionally biased region" description="Polar residues" evidence="24">
    <location>
        <begin position="2371"/>
        <end position="2388"/>
    </location>
</feature>
<dbReference type="GO" id="GO:0008270">
    <property type="term" value="F:zinc ion binding"/>
    <property type="evidence" value="ECO:0007669"/>
    <property type="project" value="UniProtKB-KW"/>
</dbReference>
<evidence type="ECO:0000256" key="7">
    <source>
        <dbReference type="ARBA" id="ARBA00022737"/>
    </source>
</evidence>
<evidence type="ECO:0000256" key="2">
    <source>
        <dbReference type="ARBA" id="ARBA00004126"/>
    </source>
</evidence>
<dbReference type="SMART" id="SM00547">
    <property type="entry name" value="ZnF_RBZ"/>
    <property type="match status" value="1"/>
</dbReference>
<feature type="repeat" description="TPR" evidence="22">
    <location>
        <begin position="151"/>
        <end position="184"/>
    </location>
</feature>
<evidence type="ECO:0000256" key="15">
    <source>
        <dbReference type="ARBA" id="ARBA00023136"/>
    </source>
</evidence>
<evidence type="ECO:0000256" key="18">
    <source>
        <dbReference type="ARBA" id="ARBA00068609"/>
    </source>
</evidence>
<evidence type="ECO:0000256" key="10">
    <source>
        <dbReference type="ARBA" id="ARBA00022833"/>
    </source>
</evidence>
<evidence type="ECO:0000256" key="20">
    <source>
        <dbReference type="ARBA" id="ARBA00079437"/>
    </source>
</evidence>
<organism evidence="27 28">
    <name type="scientific">Paralvinella palmiformis</name>
    <dbReference type="NCBI Taxonomy" id="53620"/>
    <lineage>
        <taxon>Eukaryota</taxon>
        <taxon>Metazoa</taxon>
        <taxon>Spiralia</taxon>
        <taxon>Lophotrochozoa</taxon>
        <taxon>Annelida</taxon>
        <taxon>Polychaeta</taxon>
        <taxon>Sedentaria</taxon>
        <taxon>Canalipalpata</taxon>
        <taxon>Terebellida</taxon>
        <taxon>Terebelliformia</taxon>
        <taxon>Alvinellidae</taxon>
        <taxon>Paralvinella</taxon>
    </lineage>
</organism>
<evidence type="ECO:0000256" key="6">
    <source>
        <dbReference type="ARBA" id="ARBA00022723"/>
    </source>
</evidence>
<keyword evidence="6" id="KW-0479">Metal-binding</keyword>
<feature type="region of interest" description="Disordered" evidence="24">
    <location>
        <begin position="998"/>
        <end position="1033"/>
    </location>
</feature>
<feature type="region of interest" description="Disordered" evidence="24">
    <location>
        <begin position="2617"/>
        <end position="2636"/>
    </location>
</feature>
<feature type="domain" description="RanBD1" evidence="25">
    <location>
        <begin position="2791"/>
        <end position="2900"/>
    </location>
</feature>
<feature type="compositionally biased region" description="Basic and acidic residues" evidence="24">
    <location>
        <begin position="2351"/>
        <end position="2362"/>
    </location>
</feature>
<dbReference type="InterPro" id="IPR045255">
    <property type="entry name" value="RanBP1-like"/>
</dbReference>
<feature type="domain" description="RanBD1" evidence="25">
    <location>
        <begin position="2648"/>
        <end position="2759"/>
    </location>
</feature>
<proteinExistence type="inferred from homology"/>
<comment type="subcellular location">
    <subcellularLocation>
        <location evidence="2">Nucleus membrane</location>
    </subcellularLocation>
    <subcellularLocation>
        <location evidence="3">Nucleus</location>
        <location evidence="3">Nuclear pore complex</location>
    </subcellularLocation>
</comment>
<dbReference type="PROSITE" id="PS50196">
    <property type="entry name" value="RANBD1"/>
    <property type="match status" value="5"/>
</dbReference>
<keyword evidence="8 21" id="KW-0863">Zinc-finger</keyword>
<feature type="region of interest" description="Disordered" evidence="24">
    <location>
        <begin position="2346"/>
        <end position="2405"/>
    </location>
</feature>
<dbReference type="SMART" id="SM00028">
    <property type="entry name" value="TPR"/>
    <property type="match status" value="2"/>
</dbReference>
<keyword evidence="28" id="KW-1185">Reference proteome</keyword>
<dbReference type="Pfam" id="PF00638">
    <property type="entry name" value="Ran_BP1"/>
    <property type="match status" value="5"/>
</dbReference>
<evidence type="ECO:0000256" key="23">
    <source>
        <dbReference type="SAM" id="Coils"/>
    </source>
</evidence>
<dbReference type="InterPro" id="IPR036443">
    <property type="entry name" value="Znf_RanBP2_sf"/>
</dbReference>
<evidence type="ECO:0000259" key="26">
    <source>
        <dbReference type="PROSITE" id="PS50199"/>
    </source>
</evidence>
<dbReference type="Gene3D" id="4.10.1060.10">
    <property type="entry name" value="Zinc finger, RanBP2-type"/>
    <property type="match status" value="1"/>
</dbReference>
<dbReference type="SMART" id="SM00160">
    <property type="entry name" value="RanBD"/>
    <property type="match status" value="4"/>
</dbReference>
<keyword evidence="9" id="KW-0509">mRNA transport</keyword>
<evidence type="ECO:0000256" key="4">
    <source>
        <dbReference type="ARBA" id="ARBA00022448"/>
    </source>
</evidence>
<keyword evidence="23" id="KW-0175">Coiled coil</keyword>
<keyword evidence="11" id="KW-0653">Protein transport</keyword>
<dbReference type="CDD" id="cd13179">
    <property type="entry name" value="RanBD_RanBP1"/>
    <property type="match status" value="1"/>
</dbReference>
<feature type="compositionally biased region" description="Polar residues" evidence="24">
    <location>
        <begin position="1372"/>
        <end position="1390"/>
    </location>
</feature>
<reference evidence="27" key="1">
    <citation type="journal article" date="2023" name="Mol. Biol. Evol.">
        <title>Third-Generation Sequencing Reveals the Adaptive Role of the Epigenome in Three Deep-Sea Polychaetes.</title>
        <authorList>
            <person name="Perez M."/>
            <person name="Aroh O."/>
            <person name="Sun Y."/>
            <person name="Lan Y."/>
            <person name="Juniper S.K."/>
            <person name="Young C.R."/>
            <person name="Angers B."/>
            <person name="Qian P.Y."/>
        </authorList>
    </citation>
    <scope>NUCLEOTIDE SEQUENCE</scope>
    <source>
        <strain evidence="27">P08H-3</strain>
    </source>
</reference>
<dbReference type="InterPro" id="IPR019734">
    <property type="entry name" value="TPR_rpt"/>
</dbReference>
<evidence type="ECO:0000313" key="28">
    <source>
        <dbReference type="Proteomes" id="UP001208570"/>
    </source>
</evidence>
<feature type="region of interest" description="Disordered" evidence="24">
    <location>
        <begin position="1356"/>
        <end position="1406"/>
    </location>
</feature>
<feature type="domain" description="RanBD1" evidence="25">
    <location>
        <begin position="2210"/>
        <end position="2345"/>
    </location>
</feature>
<dbReference type="GO" id="GO:0005737">
    <property type="term" value="C:cytoplasm"/>
    <property type="evidence" value="ECO:0007669"/>
    <property type="project" value="TreeGrafter"/>
</dbReference>
<feature type="coiled-coil region" evidence="23">
    <location>
        <begin position="1152"/>
        <end position="1186"/>
    </location>
</feature>
<feature type="region of interest" description="Disordered" evidence="24">
    <location>
        <begin position="1714"/>
        <end position="1746"/>
    </location>
</feature>
<dbReference type="GO" id="GO:0006913">
    <property type="term" value="P:nucleocytoplasmic transport"/>
    <property type="evidence" value="ECO:0007669"/>
    <property type="project" value="InterPro"/>
</dbReference>
<dbReference type="PANTHER" id="PTHR23138:SF94">
    <property type="entry name" value="RAN BINDING PROTEIN 1"/>
    <property type="match status" value="1"/>
</dbReference>
<dbReference type="Gene3D" id="2.30.29.30">
    <property type="entry name" value="Pleckstrin-homology domain (PH domain)/Phosphotyrosine-binding domain (PTB)"/>
    <property type="match status" value="5"/>
</dbReference>
<feature type="compositionally biased region" description="Basic and acidic residues" evidence="24">
    <location>
        <begin position="2764"/>
        <end position="2774"/>
    </location>
</feature>
<evidence type="ECO:0000256" key="17">
    <source>
        <dbReference type="ARBA" id="ARBA00060842"/>
    </source>
</evidence>
<evidence type="ECO:0000256" key="3">
    <source>
        <dbReference type="ARBA" id="ARBA00004567"/>
    </source>
</evidence>
<dbReference type="PANTHER" id="PTHR23138">
    <property type="entry name" value="RAN BINDING PROTEIN"/>
    <property type="match status" value="1"/>
</dbReference>
<evidence type="ECO:0000313" key="27">
    <source>
        <dbReference type="EMBL" id="KAK2142021.1"/>
    </source>
</evidence>
<dbReference type="EMBL" id="JAODUP010001004">
    <property type="protein sequence ID" value="KAK2142021.1"/>
    <property type="molecule type" value="Genomic_DNA"/>
</dbReference>
<evidence type="ECO:0000256" key="24">
    <source>
        <dbReference type="SAM" id="MobiDB-lite"/>
    </source>
</evidence>
<dbReference type="GO" id="GO:0005643">
    <property type="term" value="C:nuclear pore"/>
    <property type="evidence" value="ECO:0007669"/>
    <property type="project" value="UniProtKB-SubCell"/>
</dbReference>
<evidence type="ECO:0000256" key="11">
    <source>
        <dbReference type="ARBA" id="ARBA00022927"/>
    </source>
</evidence>
<dbReference type="Gene3D" id="1.25.40.10">
    <property type="entry name" value="Tetratricopeptide repeat domain"/>
    <property type="match status" value="1"/>
</dbReference>
<dbReference type="Proteomes" id="UP001208570">
    <property type="component" value="Unassembled WGS sequence"/>
</dbReference>
<evidence type="ECO:0000256" key="22">
    <source>
        <dbReference type="PROSITE-ProRule" id="PRU00339"/>
    </source>
</evidence>
<evidence type="ECO:0000256" key="13">
    <source>
        <dbReference type="ARBA" id="ARBA00023125"/>
    </source>
</evidence>
<feature type="compositionally biased region" description="Basic and acidic residues" evidence="24">
    <location>
        <begin position="1457"/>
        <end position="1470"/>
    </location>
</feature>
<evidence type="ECO:0000256" key="8">
    <source>
        <dbReference type="ARBA" id="ARBA00022771"/>
    </source>
</evidence>
<dbReference type="SUPFAM" id="SSF50729">
    <property type="entry name" value="PH domain-like"/>
    <property type="match status" value="5"/>
</dbReference>
<feature type="region of interest" description="Disordered" evidence="24">
    <location>
        <begin position="1287"/>
        <end position="1314"/>
    </location>
</feature>
<evidence type="ECO:0000256" key="21">
    <source>
        <dbReference type="PROSITE-ProRule" id="PRU00322"/>
    </source>
</evidence>
<dbReference type="GO" id="GO:0051028">
    <property type="term" value="P:mRNA transport"/>
    <property type="evidence" value="ECO:0007669"/>
    <property type="project" value="UniProtKB-KW"/>
</dbReference>
<protein>
    <recommendedName>
        <fullName evidence="18">Nuclear pore complex protein Nup153</fullName>
    </recommendedName>
    <alternativeName>
        <fullName evidence="20">153 kDa nucleoporin</fullName>
    </alternativeName>
    <alternativeName>
        <fullName evidence="19">Nucleoporin Nup153</fullName>
    </alternativeName>
</protein>
<dbReference type="SUPFAM" id="SSF90209">
    <property type="entry name" value="Ran binding protein zinc finger-like"/>
    <property type="match status" value="1"/>
</dbReference>
<evidence type="ECO:0000256" key="9">
    <source>
        <dbReference type="ARBA" id="ARBA00022816"/>
    </source>
</evidence>
<keyword evidence="15" id="KW-0472">Membrane</keyword>
<feature type="region of interest" description="Disordered" evidence="24">
    <location>
        <begin position="2764"/>
        <end position="2794"/>
    </location>
</feature>
<comment type="similarity">
    <text evidence="17">Belongs to the NUP153 family.</text>
</comment>
<keyword evidence="12" id="KW-0811">Translocation</keyword>
<evidence type="ECO:0000256" key="16">
    <source>
        <dbReference type="ARBA" id="ARBA00023242"/>
    </source>
</evidence>
<comment type="cofactor">
    <cofactor evidence="1">
        <name>Zn(2+)</name>
        <dbReference type="ChEBI" id="CHEBI:29105"/>
    </cofactor>
</comment>
<gene>
    <name evidence="27" type="ORF">LSH36_1004g00004</name>
</gene>
<evidence type="ECO:0000256" key="19">
    <source>
        <dbReference type="ARBA" id="ARBA00078197"/>
    </source>
</evidence>
<feature type="domain" description="RanBD1" evidence="25">
    <location>
        <begin position="1785"/>
        <end position="1905"/>
    </location>
</feature>
<evidence type="ECO:0000256" key="5">
    <source>
        <dbReference type="ARBA" id="ARBA00022553"/>
    </source>
</evidence>
<keyword evidence="10" id="KW-0862">Zinc</keyword>
<dbReference type="CDD" id="cd00835">
    <property type="entry name" value="RanBD_family"/>
    <property type="match status" value="1"/>
</dbReference>
<keyword evidence="13" id="KW-0238">DNA-binding</keyword>
<name>A0AAD9IW09_9ANNE</name>
<dbReference type="PROSITE" id="PS01358">
    <property type="entry name" value="ZF_RANBP2_1"/>
    <property type="match status" value="1"/>
</dbReference>
<dbReference type="InterPro" id="IPR045256">
    <property type="entry name" value="RanBP1_RanBD"/>
</dbReference>
<feature type="region of interest" description="Disordered" evidence="24">
    <location>
        <begin position="1428"/>
        <end position="1483"/>
    </location>
</feature>
<feature type="compositionally biased region" description="Acidic residues" evidence="24">
    <location>
        <begin position="2627"/>
        <end position="2636"/>
    </location>
</feature>
<feature type="compositionally biased region" description="Basic and acidic residues" evidence="24">
    <location>
        <begin position="2389"/>
        <end position="2399"/>
    </location>
</feature>
<keyword evidence="22" id="KW-0802">TPR repeat</keyword>
<dbReference type="FunFam" id="4.10.1060.10:FF:000001">
    <property type="entry name" value="Nuclear pore complex protein Nup153"/>
    <property type="match status" value="1"/>
</dbReference>
<keyword evidence="4" id="KW-0813">Transport</keyword>
<dbReference type="InterPro" id="IPR001876">
    <property type="entry name" value="Znf_RanBP2"/>
</dbReference>
<feature type="compositionally biased region" description="Acidic residues" evidence="24">
    <location>
        <begin position="2782"/>
        <end position="2794"/>
    </location>
</feature>
<dbReference type="GO" id="GO:0031965">
    <property type="term" value="C:nuclear membrane"/>
    <property type="evidence" value="ECO:0007669"/>
    <property type="project" value="UniProtKB-SubCell"/>
</dbReference>
<evidence type="ECO:0000256" key="1">
    <source>
        <dbReference type="ARBA" id="ARBA00001947"/>
    </source>
</evidence>
<feature type="compositionally biased region" description="Basic and acidic residues" evidence="24">
    <location>
        <begin position="1721"/>
        <end position="1736"/>
    </location>
</feature>
<dbReference type="GO" id="GO:0015031">
    <property type="term" value="P:protein transport"/>
    <property type="evidence" value="ECO:0007669"/>
    <property type="project" value="UniProtKB-KW"/>
</dbReference>
<dbReference type="GO" id="GO:0005096">
    <property type="term" value="F:GTPase activator activity"/>
    <property type="evidence" value="ECO:0007669"/>
    <property type="project" value="TreeGrafter"/>
</dbReference>
<evidence type="ECO:0000256" key="14">
    <source>
        <dbReference type="ARBA" id="ARBA00023132"/>
    </source>
</evidence>
<dbReference type="SUPFAM" id="SSF48452">
    <property type="entry name" value="TPR-like"/>
    <property type="match status" value="1"/>
</dbReference>
<dbReference type="FunFam" id="2.30.29.30:FF:000018">
    <property type="entry name" value="E3 SUMO-protein ligase RanBP2"/>
    <property type="match status" value="2"/>
</dbReference>
<dbReference type="InterPro" id="IPR011990">
    <property type="entry name" value="TPR-like_helical_dom_sf"/>
</dbReference>
<keyword evidence="7" id="KW-0677">Repeat</keyword>
<accession>A0AAD9IW09</accession>
<feature type="domain" description="RanBD1" evidence="25">
    <location>
        <begin position="1482"/>
        <end position="1616"/>
    </location>
</feature>
<dbReference type="PROSITE" id="PS50199">
    <property type="entry name" value="ZF_RANBP2_2"/>
    <property type="match status" value="1"/>
</dbReference>
<feature type="compositionally biased region" description="Polar residues" evidence="24">
    <location>
        <begin position="1001"/>
        <end position="1027"/>
    </location>
</feature>
<keyword evidence="5" id="KW-0597">Phosphoprotein</keyword>
<sequence length="2935" mass="330765">MKRSERRNNFQICPRRDSNTGGRDLWSSTLPLDHGGAPKFVTGEAPHIHRPCIYASLNNAVAMASQCFYGPYYQVTKMQFDNPTVCSISKTDVELVSKIPDPITSVDHQLMKVVKRKKQGFIIASQYVNVKEYQTALRYLDGFLSETSDFYKAYSLRGHIYEALKEPQKAIENYKTSLKLNDRQKDVLIKVCKLYCDTNVDVGSAQYWADKLEQLIPTHEVLSRLREKICLSLGSEENAKELERLYATELSKRPNDVKTHIKLIHLYLDQGRVNEAYTKAVKEEISGLLKGSLDWYRCLVDVFEKYKEESGQRVNGDFHIQLLWAQYQLVLVSLEQAQVGSCLEALKKFDQTLFWTTKMQSASDQWSVFQQEMAAQVYFLSGVLLLKKAKGKCLDYSEACKLCAPCFILSYAVLQPNIRAAWYIQSPSETKAWYYRWYEVGCLRACQSGHMIRRLADIQLQDWVNHIQEELCNMQGKERIYNVLFNRARIEVDCNQSYLYNNSHLNTFNPRLPTDEDLQHLDQDDVHLFDNIQYGSLKLEVASPDTLCQLDVEKYFFHDNPTWNINYSGVGSPIELKEYGDNHIRMLSKKFEFEELRSEKCKELLQNVTSERGRTHLRNWPHVQQPLKFGGADHRDVYYNVSCVITGVQVSLLDPVGGRVEVEAALSGKDKLWNVLDGRGIDDDSNLGNEAFIYAAVFDVANHLQIALPEHRVPQMLPVFIDDHLGSPTQEKWWSAAYRLVHGINKEQQVEFRRILQTGLEKIRLIGRHGLDAATLVHLARTFTDRARENRAKSRDVTLVEIIDSQNALQARVEHYWKGAIKDLENLQCNRNVTLPKYQLFSNRDNQLGEEDVSALLNEARYQLGLFLMENERNDEAVKLFSKVQQPEAAFEEGMCYKQLAENAAEKSFDNQDDPERVNERALFEKALDCLKRVLDQLGTDHKHPLYCKAGDQYEEISTCLERLIINEEPSETSIVLDPVSGSSYINRTSHLNGTLHLTPKSPQAGNRSLVYSTPNSDLRSGYSQRTPMRRLQPSPDRLDVQLQMLSRSNQEIIKEFRKSRKTLQHLESRVEALDISGRKLDDAVYSVTKDVREIQTTSQNSMSRVERLENSSMKTYDDVNMISNDLRRILENNVRHIEVLENATKKRDQEVDFLRRCHEENEEHMKELREEVKNHHKQLHEEINKLFNVVILMQEMQRTSVTLPQHLQQAQASGMMLPPGGLPAFYSAGLRAARGVMSQQYPAGYGSGYPSEYDGSYVQRIVPPMMQSQYMTRSQSIQEDISREPVPEVIPTGDPDYGENSYGEETGEGSYEREEFDKQRQPTDIIYPGGPPAVVSQQNSLGMTTSITGFNQMHGQSVDQQMPGPGFFSASDPTISKMTNGQPLQQFNPPSGADQPSEASSTQAVSAASVSGASLFMMPKGQISTSFPLPMPGTAKPPSVSGMASAISQPPAAGKSPEKHADECDKETDGEGTTPETSFTDYKPLVSLPEVITKSGEEDEIVMFNERAKLYRFVEKQWKERGVGTMKILHNEQTDTVRILMRRDQVLKVCANHRIKADMDIDYKDSSDTKTLTWRATDYTDEVPRLEQYCCRFKTPEIASDFKETFEKAKLIAERNVTPNKSRVTQADGGLKDTPPLYTTSQSSEPVFGSGVASSSGKSVFSFGSTTFGTKQTTSATNMLRSFALKSSEEKMGEHQKVFGGFTFTSPPLLTNNIPTVSKAKPDDETLSKNDDKPKPFAGFSFGSSPQKPGYGIKLDFNQRSSSPASAKLAAEPIETTENKDDFEQGNEKLFGEKGKLYVNNPESKEWKERGIGEIQILKDNSKAMYRILMLREQSQKVCADHCLTKNMKLLPMDGNKKSWCWFAEDSVNESESCIEQFAVRFKTEEVSSNFRKVFDECVTALSSISEKSSVTVPDQTGSLESQFKKKPGEWICDDCYVVNKADCKRCVACEALKPGEKEDTVPVMSSSSIILGTTGGFQFTGKTDQSFSFNKGSFQPGATSTTTTSTSSFTTAFDLTKFGTFPANPERENDALKKISEKKDDKAGTGKAFGGQFPPKSDELVKDNAAEKKCIASETVQSEEVYDKAPASCLTSFSSVSSTFKFGSSGGFNFTSSNIVSSGKFPFGLTVKEQDSSNGGAFQSRFEVPSESDDALKPLGMMDIGVAKSDPSGATTDKLKTYENTLKTPTTPLSPGDNGYYVNQEGEDDHIYFTPVIKLPENVKIKTGEEEEELLYYQRAKLFRFLDNEWKERGVGEVRILRHQQTGKTRILMRRDQVLKICMNHVIAGDIELKPMPNAKGKAWVWHAEDFAEDKLSHEQFAIRFASVELANQFKKVFDAAHNDPYSLPVVEHQPDMKQSKSDSKSSSAAQSETVTTPKSTAAMSFSFKSPDSRKDTHSSKFGENSSSDKVFCRFKSGVFGSSEVFGAFSDTEKLSTSKQDKSSKGTHESQLLAKLLAEPTKEAPSVATVSSSEEEDVITVTEVVIPKQKVDEARKWQLPDAFYSYEDRPPCKGCLGCLTDEFDFSTIGSDKTMKIPQKMVKTPEKTADVKDQVLDVTNTGADSTTDGEIIQFGNSSMFGDFAALAAKAGNTFAFGKGSSSKSPGWKGAGSTLFSCAQQKQEKHMQNGGDDDNEDVEESPDIHFEPIVQLFCQRAKLYRFDNGQWKERGVGEMKILRNENTGRFRLLMRREQVLKVACNHYLTADMVLKPLQTSETTWCWYAVDHTENEPKNEQFALRFKSKELAAVFKEKFIECQEKLRTEEKACSELENNHSDEDNTSGSQPDDETDDYESNEDEPLFSKRATLFYIKDDNSCKQVALGDLVIVYDEDVSGARIRMKSDQNKIVCNHIICRKYELKCDMKKRTCEWTALDFCTDEPKRLHFRVQFSSANATEEFKQAFDKGLDMANSSDIEEIRDGVSLTGELMKPQIAGYETTE</sequence>
<feature type="domain" description="RanBP2-type" evidence="26">
    <location>
        <begin position="1928"/>
        <end position="1957"/>
    </location>
</feature>